<evidence type="ECO:0000259" key="1">
    <source>
        <dbReference type="Pfam" id="PF17862"/>
    </source>
</evidence>
<dbReference type="Pfam" id="PF17862">
    <property type="entry name" value="AAA_lid_3"/>
    <property type="match status" value="1"/>
</dbReference>
<dbReference type="InterPro" id="IPR027417">
    <property type="entry name" value="P-loop_NTPase"/>
</dbReference>
<dbReference type="Gene3D" id="6.10.20.150">
    <property type="match status" value="1"/>
</dbReference>
<dbReference type="InterPro" id="IPR050168">
    <property type="entry name" value="AAA_ATPase_domain"/>
</dbReference>
<sequence>MQRKQSLSLGQRTGQTLSTRHCSGLDDLSKDIDLAALACYTQGFSGADITEICQRACKYAIRENIEKDIERERERRENPEAMEEDGIEEEVQEIKPAHFEDNLVVLDPSFDFRNRPTTLKEELPFSSATTAAPADDLYS</sequence>
<dbReference type="PANTHER" id="PTHR23077">
    <property type="entry name" value="AAA-FAMILY ATPASE"/>
    <property type="match status" value="1"/>
</dbReference>
<dbReference type="GO" id="GO:0034098">
    <property type="term" value="C:VCP-NPL4-UFD1 AAA ATPase complex"/>
    <property type="evidence" value="ECO:0007669"/>
    <property type="project" value="TreeGrafter"/>
</dbReference>
<gene>
    <name evidence="2" type="ORF">L3X38_029171</name>
</gene>
<dbReference type="GO" id="GO:0005634">
    <property type="term" value="C:nucleus"/>
    <property type="evidence" value="ECO:0007669"/>
    <property type="project" value="TreeGrafter"/>
</dbReference>
<proteinExistence type="predicted"/>
<dbReference type="GO" id="GO:0051228">
    <property type="term" value="P:mitotic spindle disassembly"/>
    <property type="evidence" value="ECO:0007669"/>
    <property type="project" value="TreeGrafter"/>
</dbReference>
<dbReference type="GO" id="GO:0031593">
    <property type="term" value="F:polyubiquitin modification-dependent protein binding"/>
    <property type="evidence" value="ECO:0007669"/>
    <property type="project" value="TreeGrafter"/>
</dbReference>
<dbReference type="GO" id="GO:0030970">
    <property type="term" value="P:retrograde protein transport, ER to cytosol"/>
    <property type="evidence" value="ECO:0007669"/>
    <property type="project" value="TreeGrafter"/>
</dbReference>
<dbReference type="InterPro" id="IPR041569">
    <property type="entry name" value="AAA_lid_3"/>
</dbReference>
<dbReference type="Proteomes" id="UP001054821">
    <property type="component" value="Chromosome 5"/>
</dbReference>
<protein>
    <recommendedName>
        <fullName evidence="1">AAA ATPase AAA+ lid domain-containing protein</fullName>
    </recommendedName>
</protein>
<feature type="domain" description="AAA ATPase AAA+ lid" evidence="1">
    <location>
        <begin position="31"/>
        <end position="71"/>
    </location>
</feature>
<dbReference type="GO" id="GO:0097352">
    <property type="term" value="P:autophagosome maturation"/>
    <property type="evidence" value="ECO:0007669"/>
    <property type="project" value="TreeGrafter"/>
</dbReference>
<dbReference type="EMBL" id="JAJFAZ020000005">
    <property type="protein sequence ID" value="KAI5329774.1"/>
    <property type="molecule type" value="Genomic_DNA"/>
</dbReference>
<keyword evidence="3" id="KW-1185">Reference proteome</keyword>
<dbReference type="SUPFAM" id="SSF52540">
    <property type="entry name" value="P-loop containing nucleoside triphosphate hydrolases"/>
    <property type="match status" value="1"/>
</dbReference>
<dbReference type="GO" id="GO:0005829">
    <property type="term" value="C:cytosol"/>
    <property type="evidence" value="ECO:0007669"/>
    <property type="project" value="TreeGrafter"/>
</dbReference>
<organism evidence="2 3">
    <name type="scientific">Prunus dulcis</name>
    <name type="common">Almond</name>
    <name type="synonym">Amygdalus dulcis</name>
    <dbReference type="NCBI Taxonomy" id="3755"/>
    <lineage>
        <taxon>Eukaryota</taxon>
        <taxon>Viridiplantae</taxon>
        <taxon>Streptophyta</taxon>
        <taxon>Embryophyta</taxon>
        <taxon>Tracheophyta</taxon>
        <taxon>Spermatophyta</taxon>
        <taxon>Magnoliopsida</taxon>
        <taxon>eudicotyledons</taxon>
        <taxon>Gunneridae</taxon>
        <taxon>Pentapetalae</taxon>
        <taxon>rosids</taxon>
        <taxon>fabids</taxon>
        <taxon>Rosales</taxon>
        <taxon>Rosaceae</taxon>
        <taxon>Amygdaloideae</taxon>
        <taxon>Amygdaleae</taxon>
        <taxon>Prunus</taxon>
    </lineage>
</organism>
<evidence type="ECO:0000313" key="3">
    <source>
        <dbReference type="Proteomes" id="UP001054821"/>
    </source>
</evidence>
<dbReference type="PANTHER" id="PTHR23077:SF189">
    <property type="entry name" value="CELL DIVISION CONTROL PROTEIN 48 HOMOLOG A-LIKE"/>
    <property type="match status" value="1"/>
</dbReference>
<name>A0AAD4VR56_PRUDU</name>
<dbReference type="GO" id="GO:0016887">
    <property type="term" value="F:ATP hydrolysis activity"/>
    <property type="evidence" value="ECO:0007669"/>
    <property type="project" value="TreeGrafter"/>
</dbReference>
<evidence type="ECO:0000313" key="2">
    <source>
        <dbReference type="EMBL" id="KAI5329774.1"/>
    </source>
</evidence>
<reference evidence="2 3" key="1">
    <citation type="journal article" date="2022" name="G3 (Bethesda)">
        <title>Whole-genome sequence and methylome profiling of the almond [Prunus dulcis (Mill.) D.A. Webb] cultivar 'Nonpareil'.</title>
        <authorList>
            <person name="D'Amico-Willman K.M."/>
            <person name="Ouma W.Z."/>
            <person name="Meulia T."/>
            <person name="Sideli G.M."/>
            <person name="Gradziel T.M."/>
            <person name="Fresnedo-Ramirez J."/>
        </authorList>
    </citation>
    <scope>NUCLEOTIDE SEQUENCE [LARGE SCALE GENOMIC DNA]</scope>
    <source>
        <strain evidence="2">Clone GOH B32 T37-40</strain>
    </source>
</reference>
<accession>A0AAD4VR56</accession>
<dbReference type="AlphaFoldDB" id="A0AAD4VR56"/>
<comment type="caution">
    <text evidence="2">The sequence shown here is derived from an EMBL/GenBank/DDBJ whole genome shotgun (WGS) entry which is preliminary data.</text>
</comment>